<dbReference type="Proteomes" id="UP001380953">
    <property type="component" value="Unassembled WGS sequence"/>
</dbReference>
<evidence type="ECO:0000313" key="2">
    <source>
        <dbReference type="Proteomes" id="UP001380953"/>
    </source>
</evidence>
<keyword evidence="2" id="KW-1185">Reference proteome</keyword>
<comment type="caution">
    <text evidence="1">The sequence shown here is derived from an EMBL/GenBank/DDBJ whole genome shotgun (WGS) entry which is preliminary data.</text>
</comment>
<reference evidence="1" key="1">
    <citation type="submission" date="2024-03" db="EMBL/GenBank/DDBJ databases">
        <title>Whole genome sequecning of epiphytes from Marcgravia umbellata leaves.</title>
        <authorList>
            <person name="Kumar G."/>
            <person name="Savka M.A."/>
        </authorList>
    </citation>
    <scope>NUCLEOTIDE SEQUENCE</scope>
    <source>
        <strain evidence="1">RIT_BL5</strain>
    </source>
</reference>
<sequence>MIESGDWKQEQERLSEVSGKLEARIGEIEPEIEGLNEQAIEIRRKFWEEVSVSTSTNEDFEESVYSIEQQEALLSERERSHQNKVRQYHKMKRLLASPYFGRIDFREDGTGFTESVYIGVSSFVDADGLEFLIYDWRTPIASLYYDHSPGRADYQTPSGSISGNMELKRQYRIRDRQILNVFDTSDTIGDELLQQVLGGAADNRMKSIVATIQKEQNAIIRDDKSQMVIVQGAAGSGKTSAALQRVAYLLYSQRDRLRADQVVLFSPNPMFNGYVSTVLPELGEENMKQTTFQEYLERRLSQTFTLEDPFDQMEYVLSQTSDPGYEARLSGIRYKASSDFLREMQRYVESLERGGMKFHALTFQGRELVSAGRMSELFYSYDASLRTANRVAKLQEWLLAEVKRLEQEERYAKWVDEALDYVDSEQREEAYGELHQERHVFDFSEQYAAARARLNGTRRTDEGDFDFSERQEAWLRKDLVSEAFEPLKRFVKRMAFVDVTGLYMQLFDQKQSAESALVCGDAQVSVLPPYWSEISRQTRSKLERGELYGEDATPYLYLKERVEGLRSSSDIRQVFVDEGQDYSAFQYAFFKQMFPRARMTVLGDFSQAIFTQSTELSGTDSPLVHLYGAEHTRVFRLHRSYRSTRQIVEFTKALLPEASEIEPFDREGNKPLLIHSPSSRQKAESIAAHLKQLQAEGFDSIGIVTRTAAEAREALEQLAALGCPELKEITKTTPEFQKGTLVLPVYLAKGVEFDAVLIYDASAYHRESERKLFYTACTRAMHRLTLFADSVATPFMEQIDPHLYDLKTSPSVSPSC</sequence>
<organism evidence="1 2">
    <name type="scientific">Saccharibacillus sacchari</name>
    <dbReference type="NCBI Taxonomy" id="456493"/>
    <lineage>
        <taxon>Bacteria</taxon>
        <taxon>Bacillati</taxon>
        <taxon>Bacillota</taxon>
        <taxon>Bacilli</taxon>
        <taxon>Bacillales</taxon>
        <taxon>Paenibacillaceae</taxon>
        <taxon>Saccharibacillus</taxon>
    </lineage>
</organism>
<accession>A0ACC6PG81</accession>
<name>A0ACC6PG81_9BACL</name>
<dbReference type="EMBL" id="JBBKAR010000045">
    <property type="protein sequence ID" value="MEJ8305808.1"/>
    <property type="molecule type" value="Genomic_DNA"/>
</dbReference>
<evidence type="ECO:0000313" key="1">
    <source>
        <dbReference type="EMBL" id="MEJ8305808.1"/>
    </source>
</evidence>
<gene>
    <name evidence="1" type="primary">helD</name>
    <name evidence="1" type="ORF">WKI47_18005</name>
</gene>
<protein>
    <submittedName>
        <fullName evidence="1">RNA polymerase recycling motor HelD</fullName>
    </submittedName>
</protein>
<proteinExistence type="predicted"/>